<keyword evidence="8" id="KW-1185">Reference proteome</keyword>
<dbReference type="EMBL" id="JACHHO010000001">
    <property type="protein sequence ID" value="MBB5203377.1"/>
    <property type="molecule type" value="Genomic_DNA"/>
</dbReference>
<evidence type="ECO:0000256" key="4">
    <source>
        <dbReference type="ARBA" id="ARBA00022833"/>
    </source>
</evidence>
<dbReference type="PANTHER" id="PTHR30096">
    <property type="entry name" value="4,5-DOPA DIOXYGENASE EXTRADIOL-LIKE PROTEIN"/>
    <property type="match status" value="1"/>
</dbReference>
<feature type="domain" description="Extradiol ring-cleavage dioxygenase class III enzyme subunit B" evidence="6">
    <location>
        <begin position="26"/>
        <end position="254"/>
    </location>
</feature>
<dbReference type="GO" id="GO:0016702">
    <property type="term" value="F:oxidoreductase activity, acting on single donors with incorporation of molecular oxygen, incorporation of two atoms of oxygen"/>
    <property type="evidence" value="ECO:0007669"/>
    <property type="project" value="UniProtKB-ARBA"/>
</dbReference>
<accession>A0A840RXE4</accession>
<dbReference type="SUPFAM" id="SSF53213">
    <property type="entry name" value="LigB-like"/>
    <property type="match status" value="1"/>
</dbReference>
<dbReference type="InterPro" id="IPR014436">
    <property type="entry name" value="Extradiol_dOase_DODA"/>
</dbReference>
<protein>
    <submittedName>
        <fullName evidence="7">Aromatic ring-opening dioxygenase catalytic subunit (LigB family)</fullName>
    </submittedName>
</protein>
<dbReference type="Pfam" id="PF02900">
    <property type="entry name" value="LigB"/>
    <property type="match status" value="1"/>
</dbReference>
<organism evidence="7 8">
    <name type="scientific">Inhella inkyongensis</name>
    <dbReference type="NCBI Taxonomy" id="392593"/>
    <lineage>
        <taxon>Bacteria</taxon>
        <taxon>Pseudomonadati</taxon>
        <taxon>Pseudomonadota</taxon>
        <taxon>Betaproteobacteria</taxon>
        <taxon>Burkholderiales</taxon>
        <taxon>Sphaerotilaceae</taxon>
        <taxon>Inhella</taxon>
    </lineage>
</organism>
<evidence type="ECO:0000256" key="1">
    <source>
        <dbReference type="ARBA" id="ARBA00001947"/>
    </source>
</evidence>
<evidence type="ECO:0000256" key="3">
    <source>
        <dbReference type="ARBA" id="ARBA00022723"/>
    </source>
</evidence>
<name>A0A840RXE4_9BURK</name>
<dbReference type="PANTHER" id="PTHR30096:SF0">
    <property type="entry name" value="4,5-DOPA DIOXYGENASE EXTRADIOL-LIKE PROTEIN"/>
    <property type="match status" value="1"/>
</dbReference>
<reference evidence="7 8" key="1">
    <citation type="submission" date="2020-08" db="EMBL/GenBank/DDBJ databases">
        <title>Genomic Encyclopedia of Type Strains, Phase IV (KMG-IV): sequencing the most valuable type-strain genomes for metagenomic binning, comparative biology and taxonomic classification.</title>
        <authorList>
            <person name="Goeker M."/>
        </authorList>
    </citation>
    <scope>NUCLEOTIDE SEQUENCE [LARGE SCALE GENOMIC DNA]</scope>
    <source>
        <strain evidence="7 8">DSM 23958</strain>
    </source>
</reference>
<dbReference type="InterPro" id="IPR004183">
    <property type="entry name" value="Xdiol_dOase_suB"/>
</dbReference>
<evidence type="ECO:0000256" key="2">
    <source>
        <dbReference type="ARBA" id="ARBA00007581"/>
    </source>
</evidence>
<keyword evidence="3" id="KW-0479">Metal-binding</keyword>
<dbReference type="PIRSF" id="PIRSF006157">
    <property type="entry name" value="Doxgns_DODA"/>
    <property type="match status" value="1"/>
</dbReference>
<keyword evidence="4" id="KW-0862">Zinc</keyword>
<evidence type="ECO:0000259" key="6">
    <source>
        <dbReference type="Pfam" id="PF02900"/>
    </source>
</evidence>
<dbReference type="OrthoDB" id="9790889at2"/>
<keyword evidence="5" id="KW-0560">Oxidoreductase</keyword>
<proteinExistence type="inferred from homology"/>
<gene>
    <name evidence="7" type="ORF">HNQ51_000670</name>
</gene>
<evidence type="ECO:0000313" key="7">
    <source>
        <dbReference type="EMBL" id="MBB5203377.1"/>
    </source>
</evidence>
<comment type="similarity">
    <text evidence="2">Belongs to the DODA-type extradiol aromatic ring-opening dioxygenase family.</text>
</comment>
<sequence>MSTPLPTYFLSHGGGPWPFMEGAFRRHFDRLESVLAGIPAELAERPRAVLVVTAHWEGESFRVSSHPRPPMVYDYSGFPPHTYQAQYPAPGDPALAAEVVARLQTGGVAAAADSERGFDHGSFSTVLPMYPQADMPLVQLSLQRSLDPTLHLRAGQLLAPLRAQGVLILGSGLSFHNLRAFDARSQEPSRQFDDWLQQALRQSPAARRQALIDWAQAPQARFAHPREDHLLPLMVAAGAAEDDPAQLHYHQQDFMGGLAVSGFRFG</sequence>
<dbReference type="GO" id="GO:0008198">
    <property type="term" value="F:ferrous iron binding"/>
    <property type="evidence" value="ECO:0007669"/>
    <property type="project" value="InterPro"/>
</dbReference>
<comment type="caution">
    <text evidence="7">The sequence shown here is derived from an EMBL/GenBank/DDBJ whole genome shotgun (WGS) entry which is preliminary data.</text>
</comment>
<evidence type="ECO:0000256" key="5">
    <source>
        <dbReference type="ARBA" id="ARBA00023002"/>
    </source>
</evidence>
<evidence type="ECO:0000313" key="8">
    <source>
        <dbReference type="Proteomes" id="UP000554837"/>
    </source>
</evidence>
<dbReference type="Proteomes" id="UP000554837">
    <property type="component" value="Unassembled WGS sequence"/>
</dbReference>
<dbReference type="Gene3D" id="3.40.830.10">
    <property type="entry name" value="LigB-like"/>
    <property type="match status" value="1"/>
</dbReference>
<dbReference type="RefSeq" id="WP_138857562.1">
    <property type="nucleotide sequence ID" value="NZ_CP040709.1"/>
</dbReference>
<dbReference type="CDD" id="cd07363">
    <property type="entry name" value="45_DOPA_Dioxygenase"/>
    <property type="match status" value="1"/>
</dbReference>
<dbReference type="GO" id="GO:0008270">
    <property type="term" value="F:zinc ion binding"/>
    <property type="evidence" value="ECO:0007669"/>
    <property type="project" value="InterPro"/>
</dbReference>
<dbReference type="AlphaFoldDB" id="A0A840RXE4"/>
<keyword evidence="7" id="KW-0223">Dioxygenase</keyword>
<comment type="cofactor">
    <cofactor evidence="1">
        <name>Zn(2+)</name>
        <dbReference type="ChEBI" id="CHEBI:29105"/>
    </cofactor>
</comment>